<evidence type="ECO:0000313" key="3">
    <source>
        <dbReference type="Proteomes" id="UP000027361"/>
    </source>
</evidence>
<dbReference type="RefSeq" id="XP_013240621.1">
    <property type="nucleotide sequence ID" value="XM_013385167.1"/>
</dbReference>
<organism evidence="2 3">
    <name type="scientific">Tilletiaria anomala (strain ATCC 24038 / CBS 436.72 / UBC 951)</name>
    <dbReference type="NCBI Taxonomy" id="1037660"/>
    <lineage>
        <taxon>Eukaryota</taxon>
        <taxon>Fungi</taxon>
        <taxon>Dikarya</taxon>
        <taxon>Basidiomycota</taxon>
        <taxon>Ustilaginomycotina</taxon>
        <taxon>Exobasidiomycetes</taxon>
        <taxon>Georgefischeriales</taxon>
        <taxon>Tilletiariaceae</taxon>
        <taxon>Tilletiaria</taxon>
    </lineage>
</organism>
<dbReference type="InterPro" id="IPR051966">
    <property type="entry name" value="RPAP3"/>
</dbReference>
<gene>
    <name evidence="2" type="ORF">K437DRAFT_218587</name>
</gene>
<dbReference type="InParanoid" id="A0A066VHA7"/>
<dbReference type="GeneID" id="25262190"/>
<dbReference type="PANTHER" id="PTHR46423:SF1">
    <property type="entry name" value="RNA POLYMERASE II-ASSOCIATED PROTEIN 3"/>
    <property type="match status" value="1"/>
</dbReference>
<dbReference type="PANTHER" id="PTHR46423">
    <property type="entry name" value="RNA POLYMERASE II-ASSOCIATED PROTEIN 3"/>
    <property type="match status" value="1"/>
</dbReference>
<dbReference type="Proteomes" id="UP000027361">
    <property type="component" value="Unassembled WGS sequence"/>
</dbReference>
<name>A0A066VHA7_TILAU</name>
<dbReference type="AlphaFoldDB" id="A0A066VHA7"/>
<reference evidence="2 3" key="1">
    <citation type="submission" date="2014-05" db="EMBL/GenBank/DDBJ databases">
        <title>Draft genome sequence of a rare smut relative, Tilletiaria anomala UBC 951.</title>
        <authorList>
            <consortium name="DOE Joint Genome Institute"/>
            <person name="Toome M."/>
            <person name="Kuo A."/>
            <person name="Henrissat B."/>
            <person name="Lipzen A."/>
            <person name="Tritt A."/>
            <person name="Yoshinaga Y."/>
            <person name="Zane M."/>
            <person name="Barry K."/>
            <person name="Grigoriev I.V."/>
            <person name="Spatafora J.W."/>
            <person name="Aimea M.C."/>
        </authorList>
    </citation>
    <scope>NUCLEOTIDE SEQUENCE [LARGE SCALE GENOMIC DNA]</scope>
    <source>
        <strain evidence="2 3">UBC 951</strain>
    </source>
</reference>
<dbReference type="Gene3D" id="1.25.40.10">
    <property type="entry name" value="Tetratricopeptide repeat domain"/>
    <property type="match status" value="1"/>
</dbReference>
<keyword evidence="3" id="KW-1185">Reference proteome</keyword>
<sequence length="82" mass="9043">ARAVREQGNAAYASGDYQEATEHYTRAIGYDATEAIFPLNRAACLLKLKKFAEAERDCSAALALDPHNHKAYFRRGVSRAAL</sequence>
<dbReference type="SUPFAM" id="SSF48452">
    <property type="entry name" value="TPR-like"/>
    <property type="match status" value="1"/>
</dbReference>
<evidence type="ECO:0000256" key="1">
    <source>
        <dbReference type="ARBA" id="ARBA00022803"/>
    </source>
</evidence>
<dbReference type="OrthoDB" id="629492at2759"/>
<feature type="non-terminal residue" evidence="2">
    <location>
        <position position="82"/>
    </location>
</feature>
<proteinExistence type="predicted"/>
<evidence type="ECO:0000313" key="2">
    <source>
        <dbReference type="EMBL" id="KDN38149.1"/>
    </source>
</evidence>
<dbReference type="STRING" id="1037660.A0A066VHA7"/>
<dbReference type="SMART" id="SM00028">
    <property type="entry name" value="TPR"/>
    <property type="match status" value="2"/>
</dbReference>
<dbReference type="InterPro" id="IPR019734">
    <property type="entry name" value="TPR_rpt"/>
</dbReference>
<dbReference type="EMBL" id="JMSN01000123">
    <property type="protein sequence ID" value="KDN38149.1"/>
    <property type="molecule type" value="Genomic_DNA"/>
</dbReference>
<accession>A0A066VHA7</accession>
<dbReference type="HOGENOM" id="CLU_141867_2_1_1"/>
<keyword evidence="1" id="KW-0802">TPR repeat</keyword>
<dbReference type="InterPro" id="IPR011990">
    <property type="entry name" value="TPR-like_helical_dom_sf"/>
</dbReference>
<feature type="non-terminal residue" evidence="2">
    <location>
        <position position="1"/>
    </location>
</feature>
<comment type="caution">
    <text evidence="2">The sequence shown here is derived from an EMBL/GenBank/DDBJ whole genome shotgun (WGS) entry which is preliminary data.</text>
</comment>
<protein>
    <submittedName>
        <fullName evidence="2">TPR-like protein</fullName>
    </submittedName>
</protein>
<dbReference type="Pfam" id="PF13432">
    <property type="entry name" value="TPR_16"/>
    <property type="match status" value="1"/>
</dbReference>
<dbReference type="GO" id="GO:0101031">
    <property type="term" value="C:protein folding chaperone complex"/>
    <property type="evidence" value="ECO:0007669"/>
    <property type="project" value="TreeGrafter"/>
</dbReference>